<comment type="caution">
    <text evidence="6">The sequence shown here is derived from an EMBL/GenBank/DDBJ whole genome shotgun (WGS) entry which is preliminary data.</text>
</comment>
<evidence type="ECO:0000313" key="6">
    <source>
        <dbReference type="EMBL" id="MDR7334699.1"/>
    </source>
</evidence>
<evidence type="ECO:0000256" key="2">
    <source>
        <dbReference type="ARBA" id="ARBA00022679"/>
    </source>
</evidence>
<accession>A0ABU2ABV5</accession>
<dbReference type="Pfam" id="PF17836">
    <property type="entry name" value="PglD_N"/>
    <property type="match status" value="1"/>
</dbReference>
<gene>
    <name evidence="6" type="ORF">J2X21_003863</name>
</gene>
<dbReference type="SUPFAM" id="SSF51161">
    <property type="entry name" value="Trimeric LpxA-like enzymes"/>
    <property type="match status" value="1"/>
</dbReference>
<dbReference type="InterPro" id="IPR050179">
    <property type="entry name" value="Trans_hexapeptide_repeat"/>
</dbReference>
<evidence type="ECO:0000259" key="5">
    <source>
        <dbReference type="Pfam" id="PF17836"/>
    </source>
</evidence>
<protein>
    <submittedName>
        <fullName evidence="6">Sugar O-acyltransferase (Sialic acid O-acetyltransferase NeuD family)</fullName>
    </submittedName>
</protein>
<organism evidence="6 7">
    <name type="scientific">Roseateles asaccharophilus</name>
    <dbReference type="NCBI Taxonomy" id="582607"/>
    <lineage>
        <taxon>Bacteria</taxon>
        <taxon>Pseudomonadati</taxon>
        <taxon>Pseudomonadota</taxon>
        <taxon>Betaproteobacteria</taxon>
        <taxon>Burkholderiales</taxon>
        <taxon>Sphaerotilaceae</taxon>
        <taxon>Roseateles</taxon>
    </lineage>
</organism>
<dbReference type="PANTHER" id="PTHR43300:SF7">
    <property type="entry name" value="UDP-N-ACETYLBACILLOSAMINE N-ACETYLTRANSFERASE"/>
    <property type="match status" value="1"/>
</dbReference>
<dbReference type="InterPro" id="IPR011004">
    <property type="entry name" value="Trimer_LpxA-like_sf"/>
</dbReference>
<evidence type="ECO:0000256" key="3">
    <source>
        <dbReference type="ARBA" id="ARBA00022737"/>
    </source>
</evidence>
<dbReference type="NCBIfam" id="TIGR03570">
    <property type="entry name" value="NeuD_NnaD"/>
    <property type="match status" value="1"/>
</dbReference>
<dbReference type="EMBL" id="JAVDXV010000008">
    <property type="protein sequence ID" value="MDR7334699.1"/>
    <property type="molecule type" value="Genomic_DNA"/>
</dbReference>
<evidence type="ECO:0000256" key="1">
    <source>
        <dbReference type="ARBA" id="ARBA00007274"/>
    </source>
</evidence>
<dbReference type="InterPro" id="IPR001451">
    <property type="entry name" value="Hexapep"/>
</dbReference>
<dbReference type="InterPro" id="IPR018357">
    <property type="entry name" value="Hexapep_transf_CS"/>
</dbReference>
<feature type="domain" description="PglD N-terminal" evidence="5">
    <location>
        <begin position="3"/>
        <end position="81"/>
    </location>
</feature>
<keyword evidence="2" id="KW-0808">Transferase</keyword>
<keyword evidence="7" id="KW-1185">Reference proteome</keyword>
<evidence type="ECO:0000256" key="4">
    <source>
        <dbReference type="ARBA" id="ARBA00023315"/>
    </source>
</evidence>
<keyword evidence="3" id="KW-0677">Repeat</keyword>
<dbReference type="PROSITE" id="PS00101">
    <property type="entry name" value="HEXAPEP_TRANSFERASES"/>
    <property type="match status" value="1"/>
</dbReference>
<comment type="similarity">
    <text evidence="1">Belongs to the transferase hexapeptide repeat family.</text>
</comment>
<dbReference type="InterPro" id="IPR041561">
    <property type="entry name" value="PglD_N"/>
</dbReference>
<sequence length="214" mass="22133">MKKIVIVGAGGMAREIIGLLAPLIQSGQVAIRGLIDDTQAPCESFSPGYPHPILGGIAQFTPQADDEIIIAIGDPAARLRIGAELRARGGRFYTLIHPLSVIAPDAKIGEGVIIYPYSLISANTQLADFVVINVHSGAGHDVSIGEGSVICAHVDLTGFVQVGRGVLVGSHASILPKVKLGEGSRIGAGSIVVRSVKAGATVFCQPARTLQQST</sequence>
<dbReference type="RefSeq" id="WP_310331310.1">
    <property type="nucleotide sequence ID" value="NZ_JAVDXV010000008.1"/>
</dbReference>
<dbReference type="Gene3D" id="3.40.50.20">
    <property type="match status" value="1"/>
</dbReference>
<dbReference type="InterPro" id="IPR020019">
    <property type="entry name" value="AcTrfase_PglD-like"/>
</dbReference>
<dbReference type="CDD" id="cd03360">
    <property type="entry name" value="LbH_AT_putative"/>
    <property type="match status" value="1"/>
</dbReference>
<reference evidence="6 7" key="1">
    <citation type="submission" date="2023-07" db="EMBL/GenBank/DDBJ databases">
        <title>Sorghum-associated microbial communities from plants grown in Nebraska, USA.</title>
        <authorList>
            <person name="Schachtman D."/>
        </authorList>
    </citation>
    <scope>NUCLEOTIDE SEQUENCE [LARGE SCALE GENOMIC DNA]</scope>
    <source>
        <strain evidence="6 7">BE316</strain>
    </source>
</reference>
<proteinExistence type="inferred from homology"/>
<dbReference type="Gene3D" id="2.160.10.10">
    <property type="entry name" value="Hexapeptide repeat proteins"/>
    <property type="match status" value="1"/>
</dbReference>
<dbReference type="Proteomes" id="UP001180825">
    <property type="component" value="Unassembled WGS sequence"/>
</dbReference>
<dbReference type="Pfam" id="PF00132">
    <property type="entry name" value="Hexapep"/>
    <property type="match status" value="1"/>
</dbReference>
<evidence type="ECO:0000313" key="7">
    <source>
        <dbReference type="Proteomes" id="UP001180825"/>
    </source>
</evidence>
<name>A0ABU2ABV5_9BURK</name>
<dbReference type="PANTHER" id="PTHR43300">
    <property type="entry name" value="ACETYLTRANSFERASE"/>
    <property type="match status" value="1"/>
</dbReference>
<keyword evidence="4" id="KW-0012">Acyltransferase</keyword>